<evidence type="ECO:0000256" key="1">
    <source>
        <dbReference type="ARBA" id="ARBA00012417"/>
    </source>
</evidence>
<dbReference type="GO" id="GO:0009360">
    <property type="term" value="C:DNA polymerase III complex"/>
    <property type="evidence" value="ECO:0007669"/>
    <property type="project" value="TreeGrafter"/>
</dbReference>
<dbReference type="Gene3D" id="1.20.272.10">
    <property type="match status" value="1"/>
</dbReference>
<dbReference type="Pfam" id="PF21694">
    <property type="entry name" value="DNA_pol3_delta_C"/>
    <property type="match status" value="1"/>
</dbReference>
<dbReference type="InterPro" id="IPR027417">
    <property type="entry name" value="P-loop_NTPase"/>
</dbReference>
<organism evidence="9 10">
    <name type="scientific">Candidatus Acidulodesulfobacterium acidiphilum</name>
    <dbReference type="NCBI Taxonomy" id="2597224"/>
    <lineage>
        <taxon>Bacteria</taxon>
        <taxon>Deltaproteobacteria</taxon>
        <taxon>Candidatus Acidulodesulfobacterales</taxon>
        <taxon>Candidatus Acidulodesulfobacterium</taxon>
    </lineage>
</organism>
<comment type="similarity">
    <text evidence="6">Belongs to the DNA polymerase HolA subunit family.</text>
</comment>
<comment type="caution">
    <text evidence="9">The sequence shown here is derived from an EMBL/GenBank/DDBJ whole genome shotgun (WGS) entry which is preliminary data.</text>
</comment>
<evidence type="ECO:0000313" key="10">
    <source>
        <dbReference type="Proteomes" id="UP000322454"/>
    </source>
</evidence>
<evidence type="ECO:0000313" key="9">
    <source>
        <dbReference type="EMBL" id="RZV37851.1"/>
    </source>
</evidence>
<feature type="non-terminal residue" evidence="9">
    <location>
        <position position="1"/>
    </location>
</feature>
<dbReference type="SUPFAM" id="SSF52540">
    <property type="entry name" value="P-loop containing nucleoside triphosphate hydrolases"/>
    <property type="match status" value="1"/>
</dbReference>
<dbReference type="NCBIfam" id="TIGR01128">
    <property type="entry name" value="holA"/>
    <property type="match status" value="1"/>
</dbReference>
<dbReference type="EC" id="2.7.7.7" evidence="1"/>
<dbReference type="InterPro" id="IPR048466">
    <property type="entry name" value="DNA_pol3_delta-like_C"/>
</dbReference>
<keyword evidence="5" id="KW-0239">DNA-directed DNA polymerase</keyword>
<feature type="domain" description="DNA polymerase III delta subunit-like C-terminal" evidence="8">
    <location>
        <begin position="190"/>
        <end position="308"/>
    </location>
</feature>
<keyword evidence="2 9" id="KW-0808">Transferase</keyword>
<accession>A0A520X9L9</accession>
<evidence type="ECO:0000259" key="8">
    <source>
        <dbReference type="Pfam" id="PF21694"/>
    </source>
</evidence>
<evidence type="ECO:0000256" key="2">
    <source>
        <dbReference type="ARBA" id="ARBA00022679"/>
    </source>
</evidence>
<evidence type="ECO:0000256" key="7">
    <source>
        <dbReference type="ARBA" id="ARBA00049244"/>
    </source>
</evidence>
<reference evidence="9 10" key="1">
    <citation type="submission" date="2019-01" db="EMBL/GenBank/DDBJ databases">
        <title>Insights into ecological role of a new deltaproteobacterial order Candidatus Sinidesulfobacterales (Sva0485) by metagenomics and metatranscriptomics.</title>
        <authorList>
            <person name="Tan S."/>
            <person name="Liu J."/>
            <person name="Fang Y."/>
            <person name="Hedlund B."/>
            <person name="Lian Z.-H."/>
            <person name="Huang L.-Y."/>
            <person name="Li J.-T."/>
            <person name="Huang L.-N."/>
            <person name="Li W.-J."/>
            <person name="Jiang H.-C."/>
            <person name="Dong H.-L."/>
            <person name="Shu W.-S."/>
        </authorList>
    </citation>
    <scope>NUCLEOTIDE SEQUENCE [LARGE SCALE GENOMIC DNA]</scope>
    <source>
        <strain evidence="9">AP4</strain>
    </source>
</reference>
<name>A0A520X9L9_9DELT</name>
<dbReference type="InterPro" id="IPR008921">
    <property type="entry name" value="DNA_pol3_clamp-load_cplx_C"/>
</dbReference>
<evidence type="ECO:0000256" key="4">
    <source>
        <dbReference type="ARBA" id="ARBA00022705"/>
    </source>
</evidence>
<comment type="catalytic activity">
    <reaction evidence="7">
        <text>DNA(n) + a 2'-deoxyribonucleoside 5'-triphosphate = DNA(n+1) + diphosphate</text>
        <dbReference type="Rhea" id="RHEA:22508"/>
        <dbReference type="Rhea" id="RHEA-COMP:17339"/>
        <dbReference type="Rhea" id="RHEA-COMP:17340"/>
        <dbReference type="ChEBI" id="CHEBI:33019"/>
        <dbReference type="ChEBI" id="CHEBI:61560"/>
        <dbReference type="ChEBI" id="CHEBI:173112"/>
        <dbReference type="EC" id="2.7.7.7"/>
    </reaction>
</comment>
<evidence type="ECO:0000256" key="3">
    <source>
        <dbReference type="ARBA" id="ARBA00022695"/>
    </source>
</evidence>
<dbReference type="GO" id="GO:0003887">
    <property type="term" value="F:DNA-directed DNA polymerase activity"/>
    <property type="evidence" value="ECO:0007669"/>
    <property type="project" value="UniProtKB-KW"/>
</dbReference>
<dbReference type="InterPro" id="IPR005790">
    <property type="entry name" value="DNA_polIII_delta"/>
</dbReference>
<evidence type="ECO:0000256" key="5">
    <source>
        <dbReference type="ARBA" id="ARBA00022932"/>
    </source>
</evidence>
<gene>
    <name evidence="9" type="primary">holA</name>
    <name evidence="9" type="ORF">EVJ48_08220</name>
</gene>
<evidence type="ECO:0000256" key="6">
    <source>
        <dbReference type="ARBA" id="ARBA00034754"/>
    </source>
</evidence>
<keyword evidence="3 9" id="KW-0548">Nucleotidyltransferase</keyword>
<sequence length="312" mass="36144">NKEIEKIKSGTLSENEYDFNFDKLIAPSPQEFLNIAESYPAFTEKRVVQAEDFDDSFLNDESILEYVKSPSPSTLAVFYYNEPKINENWKFFKELKNKGYFKLNKIRKLYDNEIPSYIKNLAREKGISISEESAYYIMRYTGNNLLNIDSELDKISSGINVSSKSADPKIKTEVPIEKIKSLISFSKKFSVFDLTDKILDRDFRAAFSMFDVLYADGEEPIKIIAILYNDLKKLHRAKIQQKSGMNIETILSSNTVLPFLKGKFLKRLSLFNAKELRNMVKLLEDADLKLKTTSYPPDLIFEEFIFKLSRLP</sequence>
<dbReference type="GO" id="GO:0006261">
    <property type="term" value="P:DNA-templated DNA replication"/>
    <property type="evidence" value="ECO:0007669"/>
    <property type="project" value="TreeGrafter"/>
</dbReference>
<dbReference type="Gene3D" id="1.10.8.60">
    <property type="match status" value="1"/>
</dbReference>
<protein>
    <recommendedName>
        <fullName evidence="1">DNA-directed DNA polymerase</fullName>
        <ecNumber evidence="1">2.7.7.7</ecNumber>
    </recommendedName>
</protein>
<dbReference type="EMBL" id="SHMQ01000029">
    <property type="protein sequence ID" value="RZV37851.1"/>
    <property type="molecule type" value="Genomic_DNA"/>
</dbReference>
<proteinExistence type="inferred from homology"/>
<dbReference type="Proteomes" id="UP000322454">
    <property type="component" value="Unassembled WGS sequence"/>
</dbReference>
<keyword evidence="4" id="KW-0235">DNA replication</keyword>
<dbReference type="GO" id="GO:0003677">
    <property type="term" value="F:DNA binding"/>
    <property type="evidence" value="ECO:0007669"/>
    <property type="project" value="InterPro"/>
</dbReference>
<dbReference type="AlphaFoldDB" id="A0A520X9L9"/>
<dbReference type="PANTHER" id="PTHR34388">
    <property type="entry name" value="DNA POLYMERASE III SUBUNIT DELTA"/>
    <property type="match status" value="1"/>
</dbReference>
<dbReference type="SUPFAM" id="SSF48019">
    <property type="entry name" value="post-AAA+ oligomerization domain-like"/>
    <property type="match status" value="1"/>
</dbReference>
<dbReference type="PANTHER" id="PTHR34388:SF1">
    <property type="entry name" value="DNA POLYMERASE III SUBUNIT DELTA"/>
    <property type="match status" value="1"/>
</dbReference>
<dbReference type="Gene3D" id="3.40.50.300">
    <property type="entry name" value="P-loop containing nucleotide triphosphate hydrolases"/>
    <property type="match status" value="1"/>
</dbReference>